<reference evidence="2 3" key="1">
    <citation type="submission" date="2014-03" db="EMBL/GenBank/DDBJ databases">
        <title>Draft genome of the hookworm Oesophagostomum dentatum.</title>
        <authorList>
            <person name="Mitreva M."/>
        </authorList>
    </citation>
    <scope>NUCLEOTIDE SEQUENCE [LARGE SCALE GENOMIC DNA]</scope>
    <source>
        <strain evidence="2 3">OD-Hann</strain>
    </source>
</reference>
<gene>
    <name evidence="2" type="ORF">OESDEN_02151</name>
</gene>
<evidence type="ECO:0000313" key="3">
    <source>
        <dbReference type="Proteomes" id="UP000053660"/>
    </source>
</evidence>
<accession>A0A0B1TKT4</accession>
<name>A0A0B1TKT4_OESDE</name>
<evidence type="ECO:0000256" key="1">
    <source>
        <dbReference type="SAM" id="MobiDB-lite"/>
    </source>
</evidence>
<dbReference type="Proteomes" id="UP000053660">
    <property type="component" value="Unassembled WGS sequence"/>
</dbReference>
<sequence>MEEAARVNSKPRSSTDGGRFGPYLNPSFVIDAETGKMNHYLNILQVTRTQALTTSQIVIFVLAALKTTSYALSRSTTTTSQSEDSRGHVLLLKSVI</sequence>
<feature type="region of interest" description="Disordered" evidence="1">
    <location>
        <begin position="1"/>
        <end position="20"/>
    </location>
</feature>
<dbReference type="AlphaFoldDB" id="A0A0B1TKT4"/>
<proteinExistence type="predicted"/>
<organism evidence="2 3">
    <name type="scientific">Oesophagostomum dentatum</name>
    <name type="common">Nodular worm</name>
    <dbReference type="NCBI Taxonomy" id="61180"/>
    <lineage>
        <taxon>Eukaryota</taxon>
        <taxon>Metazoa</taxon>
        <taxon>Ecdysozoa</taxon>
        <taxon>Nematoda</taxon>
        <taxon>Chromadorea</taxon>
        <taxon>Rhabditida</taxon>
        <taxon>Rhabditina</taxon>
        <taxon>Rhabditomorpha</taxon>
        <taxon>Strongyloidea</taxon>
        <taxon>Strongylidae</taxon>
        <taxon>Oesophagostomum</taxon>
    </lineage>
</organism>
<dbReference type="EMBL" id="KN549386">
    <property type="protein sequence ID" value="KHJ97879.1"/>
    <property type="molecule type" value="Genomic_DNA"/>
</dbReference>
<evidence type="ECO:0000313" key="2">
    <source>
        <dbReference type="EMBL" id="KHJ97879.1"/>
    </source>
</evidence>
<protein>
    <submittedName>
        <fullName evidence="2">Uncharacterized protein</fullName>
    </submittedName>
</protein>
<keyword evidence="3" id="KW-1185">Reference proteome</keyword>